<keyword evidence="3 8" id="KW-0963">Cytoplasm</keyword>
<dbReference type="InterPro" id="IPR006073">
    <property type="entry name" value="GTP-bd"/>
</dbReference>
<protein>
    <recommendedName>
        <fullName evidence="2 8">Ribosome biogenesis GTPase A</fullName>
    </recommendedName>
</protein>
<feature type="binding site" evidence="9">
    <location>
        <position position="182"/>
    </location>
    <ligand>
        <name>GTP</name>
        <dbReference type="ChEBI" id="CHEBI:37565"/>
    </ligand>
</feature>
<evidence type="ECO:0000256" key="8">
    <source>
        <dbReference type="PIRNR" id="PIRNR006230"/>
    </source>
</evidence>
<evidence type="ECO:0000256" key="2">
    <source>
        <dbReference type="ARBA" id="ARBA00014898"/>
    </source>
</evidence>
<dbReference type="InterPro" id="IPR019991">
    <property type="entry name" value="GTP-bd_ribosome_bgen"/>
</dbReference>
<evidence type="ECO:0000256" key="5">
    <source>
        <dbReference type="ARBA" id="ARBA00022801"/>
    </source>
</evidence>
<dbReference type="FunFam" id="1.10.1580.10:FF:000003">
    <property type="entry name" value="Ribosome biogenesis GTPase A"/>
    <property type="match status" value="1"/>
</dbReference>
<comment type="function">
    <text evidence="8">Required for a late step of 50S ribosomal subunit assembly. Has GTPase activity.</text>
</comment>
<keyword evidence="12" id="KW-1185">Reference proteome</keyword>
<dbReference type="AlphaFoldDB" id="A0A1R4GBA6"/>
<evidence type="ECO:0000313" key="12">
    <source>
        <dbReference type="Proteomes" id="UP000188357"/>
    </source>
</evidence>
<name>A0A1R4GBA6_9GAMM</name>
<dbReference type="NCBIfam" id="TIGR03596">
    <property type="entry name" value="GTPase_YlqF"/>
    <property type="match status" value="1"/>
</dbReference>
<evidence type="ECO:0000256" key="9">
    <source>
        <dbReference type="PIRSR" id="PIRSR006230-1"/>
    </source>
</evidence>
<keyword evidence="6" id="KW-0694">RNA-binding</keyword>
<evidence type="ECO:0000313" key="11">
    <source>
        <dbReference type="EMBL" id="SJM65446.1"/>
    </source>
</evidence>
<dbReference type="Gene3D" id="1.10.1580.10">
    <property type="match status" value="1"/>
</dbReference>
<dbReference type="InterPro" id="IPR016478">
    <property type="entry name" value="GTPase_MTG1"/>
</dbReference>
<dbReference type="GO" id="GO:0005737">
    <property type="term" value="C:cytoplasm"/>
    <property type="evidence" value="ECO:0007669"/>
    <property type="project" value="UniProtKB-SubCell"/>
</dbReference>
<dbReference type="Pfam" id="PF01926">
    <property type="entry name" value="MMR_HSR1"/>
    <property type="match status" value="1"/>
</dbReference>
<dbReference type="STRING" id="1945521.A1232T_00144"/>
<keyword evidence="4 8" id="KW-0547">Nucleotide-binding</keyword>
<evidence type="ECO:0000256" key="4">
    <source>
        <dbReference type="ARBA" id="ARBA00022741"/>
    </source>
</evidence>
<feature type="binding site" evidence="9">
    <location>
        <begin position="138"/>
        <end position="143"/>
    </location>
    <ligand>
        <name>GTP</name>
        <dbReference type="ChEBI" id="CHEBI:37565"/>
    </ligand>
</feature>
<evidence type="ECO:0000256" key="1">
    <source>
        <dbReference type="ARBA" id="ARBA00004496"/>
    </source>
</evidence>
<dbReference type="OrthoDB" id="9779790at2"/>
<reference evidence="11 12" key="1">
    <citation type="submission" date="2017-02" db="EMBL/GenBank/DDBJ databases">
        <authorList>
            <person name="Peterson S.W."/>
        </authorList>
    </citation>
    <scope>NUCLEOTIDE SEQUENCE [LARGE SCALE GENOMIC DNA]</scope>
    <source>
        <strain evidence="11">Psychrobacter_piechaudii</strain>
    </source>
</reference>
<sequence length="328" mass="37274">MSQYNLQAPNSIQWFPGHMNKARNEIKEIMPDMDVVIEVIDARIPFSSENPMVTALRHNEHGFQKPVIKILNKADLADPDLTQAWIQDLEQQSQVKAIACDDNKANDVQKIIQLCKQLVPNKVGTGRQIKVLIMGIPNVGKSTLINTLAGRSIAKTGDEPAVTKSQQLIKIDNDIMLYDTPGMLWPKIENPHSGYRLAATGGIKDTAFDFDDVASYTAEYLIKAYPELLKERYKLDELPETDWEFFEAAGRSRGFLKKGGVVDIYRMAEILVNELRSGQIGRITLETPAMRDEEFKLVEALRAQAEEKRLARIEEKKLRKRRARKNRK</sequence>
<dbReference type="InterPro" id="IPR030378">
    <property type="entry name" value="G_CP_dom"/>
</dbReference>
<evidence type="ECO:0000256" key="3">
    <source>
        <dbReference type="ARBA" id="ARBA00022490"/>
    </source>
</evidence>
<dbReference type="InterPro" id="IPR023179">
    <property type="entry name" value="GTP-bd_ortho_bundle_sf"/>
</dbReference>
<gene>
    <name evidence="11" type="primary">rbgA</name>
    <name evidence="11" type="ORF">A1232T_00144</name>
</gene>
<evidence type="ECO:0000259" key="10">
    <source>
        <dbReference type="PROSITE" id="PS51721"/>
    </source>
</evidence>
<accession>A0A1R4GBA6</accession>
<dbReference type="GO" id="GO:0003723">
    <property type="term" value="F:RNA binding"/>
    <property type="evidence" value="ECO:0007669"/>
    <property type="project" value="UniProtKB-KW"/>
</dbReference>
<dbReference type="SUPFAM" id="SSF52540">
    <property type="entry name" value="P-loop containing nucleoside triphosphate hydrolases"/>
    <property type="match status" value="1"/>
</dbReference>
<proteinExistence type="inferred from homology"/>
<keyword evidence="5" id="KW-0378">Hydrolase</keyword>
<dbReference type="PANTHER" id="PTHR45782">
    <property type="entry name" value="MITOCHONDRIAL RIBOSOME-ASSOCIATED GTPASE 1"/>
    <property type="match status" value="1"/>
</dbReference>
<dbReference type="EMBL" id="FUGE01000038">
    <property type="protein sequence ID" value="SJM65446.1"/>
    <property type="molecule type" value="Genomic_DNA"/>
</dbReference>
<comment type="subcellular location">
    <subcellularLocation>
        <location evidence="1 8">Cytoplasm</location>
    </subcellularLocation>
</comment>
<feature type="binding site" evidence="9">
    <location>
        <begin position="72"/>
        <end position="75"/>
    </location>
    <ligand>
        <name>GTP</name>
        <dbReference type="ChEBI" id="CHEBI:37565"/>
    </ligand>
</feature>
<dbReference type="PANTHER" id="PTHR45782:SF4">
    <property type="entry name" value="MITOCHONDRIAL RIBOSOME-ASSOCIATED GTPASE 1"/>
    <property type="match status" value="1"/>
</dbReference>
<feature type="domain" description="CP-type G" evidence="10">
    <location>
        <begin position="23"/>
        <end position="186"/>
    </location>
</feature>
<comment type="similarity">
    <text evidence="8">Belongs to the TRAFAC class YlqF/YawG GTPase family. MTG1 subfamily.</text>
</comment>
<dbReference type="InterPro" id="IPR027417">
    <property type="entry name" value="P-loop_NTPase"/>
</dbReference>
<organism evidence="11 12">
    <name type="scientific">Psychrobacter piechaudii</name>
    <dbReference type="NCBI Taxonomy" id="1945521"/>
    <lineage>
        <taxon>Bacteria</taxon>
        <taxon>Pseudomonadati</taxon>
        <taxon>Pseudomonadota</taxon>
        <taxon>Gammaproteobacteria</taxon>
        <taxon>Moraxellales</taxon>
        <taxon>Moraxellaceae</taxon>
        <taxon>Psychrobacter</taxon>
    </lineage>
</organism>
<dbReference type="GO" id="GO:0005525">
    <property type="term" value="F:GTP binding"/>
    <property type="evidence" value="ECO:0007669"/>
    <property type="project" value="UniProtKB-KW"/>
</dbReference>
<dbReference type="PIRSF" id="PIRSF006230">
    <property type="entry name" value="MG442"/>
    <property type="match status" value="1"/>
</dbReference>
<dbReference type="FunFam" id="3.40.50.300:FF:000590">
    <property type="entry name" value="Ribosome biogenesis GTPase A"/>
    <property type="match status" value="1"/>
</dbReference>
<keyword evidence="7 8" id="KW-0342">GTP-binding</keyword>
<dbReference type="Proteomes" id="UP000188357">
    <property type="component" value="Unassembled WGS sequence"/>
</dbReference>
<dbReference type="Gene3D" id="3.40.50.300">
    <property type="entry name" value="P-loop containing nucleotide triphosphate hydrolases"/>
    <property type="match status" value="1"/>
</dbReference>
<dbReference type="GO" id="GO:0003924">
    <property type="term" value="F:GTPase activity"/>
    <property type="evidence" value="ECO:0007669"/>
    <property type="project" value="TreeGrafter"/>
</dbReference>
<dbReference type="GO" id="GO:0006412">
    <property type="term" value="P:translation"/>
    <property type="evidence" value="ECO:0007669"/>
    <property type="project" value="TreeGrafter"/>
</dbReference>
<dbReference type="PROSITE" id="PS51721">
    <property type="entry name" value="G_CP"/>
    <property type="match status" value="1"/>
</dbReference>
<evidence type="ECO:0000256" key="6">
    <source>
        <dbReference type="ARBA" id="ARBA00022884"/>
    </source>
</evidence>
<evidence type="ECO:0000256" key="7">
    <source>
        <dbReference type="ARBA" id="ARBA00023134"/>
    </source>
</evidence>
<dbReference type="RefSeq" id="WP_077450006.1">
    <property type="nucleotide sequence ID" value="NZ_FUGE01000038.1"/>
</dbReference>
<dbReference type="CDD" id="cd01856">
    <property type="entry name" value="YlqF"/>
    <property type="match status" value="1"/>
</dbReference>